<feature type="compositionally biased region" description="Low complexity" evidence="1">
    <location>
        <begin position="301"/>
        <end position="313"/>
    </location>
</feature>
<feature type="compositionally biased region" description="Basic and acidic residues" evidence="1">
    <location>
        <begin position="347"/>
        <end position="357"/>
    </location>
</feature>
<comment type="caution">
    <text evidence="2">The sequence shown here is derived from an EMBL/GenBank/DDBJ whole genome shotgun (WGS) entry which is preliminary data.</text>
</comment>
<sequence>MAYHAQFHTRLLQQVNEMNSRNLELQSLLAQKDDELTQVNARLQNALTSGSVSGSGRRSSTSALQRQNADLKNELMSAETAAATAGDNLKTLAQKFAEIESDLRRQILDLQGDVRKRDDLLREVAESCEPSYRTDSGYSSPAPGMTPTEQNELKRLRTAFASLQKQFQAEKKENARLRNFPESSGEKMRHIEEDQDDEESVPLVKRERQLSLTAAPQMRPVPPPSPPMLPLPNSSPREARSATPADTIRVQHRPSQSQTVPMKRKSPPKSSASSHSPKSGKNGSRHDLIETSVPIKRETPSKASISSRSPKSATSKKGRSPSMDSSSSSDSEDDSHENEDDDAEDLNNDKDFTLKEESESEDIPVKRPRLTCTDFPVKDKFDFQAVTSHLADGDIEAFDSQEQLKDECDELWERIQRCYDAWEEAKGEAWEFEFEKAQYRPTLPPCVTTKLTSKTGRMSWYPGCEGKVACKKCVEEGKPCFTWNGEEFWLLPLREEDRKYPVKEGLEIRYWLNVE</sequence>
<evidence type="ECO:0000313" key="2">
    <source>
        <dbReference type="EMBL" id="KAF7186571.1"/>
    </source>
</evidence>
<feature type="compositionally biased region" description="Low complexity" evidence="1">
    <location>
        <begin position="268"/>
        <end position="279"/>
    </location>
</feature>
<gene>
    <name evidence="2" type="ORF">HII31_12129</name>
</gene>
<feature type="compositionally biased region" description="Low complexity" evidence="1">
    <location>
        <begin position="320"/>
        <end position="329"/>
    </location>
</feature>
<dbReference type="EMBL" id="JABCIY010000251">
    <property type="protein sequence ID" value="KAF7186571.1"/>
    <property type="molecule type" value="Genomic_DNA"/>
</dbReference>
<name>A0A8H6R602_9PEZI</name>
<keyword evidence="3" id="KW-1185">Reference proteome</keyword>
<dbReference type="AlphaFoldDB" id="A0A8H6R602"/>
<feature type="region of interest" description="Disordered" evidence="1">
    <location>
        <begin position="128"/>
        <end position="148"/>
    </location>
</feature>
<reference evidence="2" key="1">
    <citation type="submission" date="2020-04" db="EMBL/GenBank/DDBJ databases">
        <title>Draft genome resource of the tomato pathogen Pseudocercospora fuligena.</title>
        <authorList>
            <person name="Zaccaron A."/>
        </authorList>
    </citation>
    <scope>NUCLEOTIDE SEQUENCE</scope>
    <source>
        <strain evidence="2">PF001</strain>
    </source>
</reference>
<dbReference type="OrthoDB" id="3854292at2759"/>
<evidence type="ECO:0000313" key="3">
    <source>
        <dbReference type="Proteomes" id="UP000660729"/>
    </source>
</evidence>
<protein>
    <submittedName>
        <fullName evidence="2">Uncharacterized protein</fullName>
    </submittedName>
</protein>
<feature type="region of interest" description="Disordered" evidence="1">
    <location>
        <begin position="169"/>
        <end position="366"/>
    </location>
</feature>
<dbReference type="Proteomes" id="UP000660729">
    <property type="component" value="Unassembled WGS sequence"/>
</dbReference>
<accession>A0A8H6R602</accession>
<organism evidence="2 3">
    <name type="scientific">Pseudocercospora fuligena</name>
    <dbReference type="NCBI Taxonomy" id="685502"/>
    <lineage>
        <taxon>Eukaryota</taxon>
        <taxon>Fungi</taxon>
        <taxon>Dikarya</taxon>
        <taxon>Ascomycota</taxon>
        <taxon>Pezizomycotina</taxon>
        <taxon>Dothideomycetes</taxon>
        <taxon>Dothideomycetidae</taxon>
        <taxon>Mycosphaerellales</taxon>
        <taxon>Mycosphaerellaceae</taxon>
        <taxon>Pseudocercospora</taxon>
    </lineage>
</organism>
<feature type="compositionally biased region" description="Basic and acidic residues" evidence="1">
    <location>
        <begin position="284"/>
        <end position="300"/>
    </location>
</feature>
<feature type="compositionally biased region" description="Pro residues" evidence="1">
    <location>
        <begin position="219"/>
        <end position="230"/>
    </location>
</feature>
<proteinExistence type="predicted"/>
<feature type="compositionally biased region" description="Acidic residues" evidence="1">
    <location>
        <begin position="330"/>
        <end position="346"/>
    </location>
</feature>
<evidence type="ECO:0000256" key="1">
    <source>
        <dbReference type="SAM" id="MobiDB-lite"/>
    </source>
</evidence>